<sequence length="267" mass="31210">MAKVTVRKDKNFTVISNDIFKDTRLSFKAKGLLTTMLSCPKNWNYTIEGLSKLSTDGKASIRSALNELEEYDYLERKQLRNEKGAFTDTEYIVYEQPMSDFRKTDKPTSDKRTQLNNNILNTYELYTNYAFSKEKGTLCFSDEKAVGQSNVKYRIDDVPNLVSRYAEPNTLGSQIIDLRNIIQYFISRYEEESDIRHIDISESAIKSIVDTYFHPTGKVVDCEAEDYMWMIDDYFATDYKMNGKRVVKSLQHFFSGKIRENIYMKRI</sequence>
<organism evidence="1">
    <name type="scientific">Siphoviridae sp. ct7EW56</name>
    <dbReference type="NCBI Taxonomy" id="2827562"/>
    <lineage>
        <taxon>Viruses</taxon>
        <taxon>Duplodnaviria</taxon>
        <taxon>Heunggongvirae</taxon>
        <taxon>Uroviricota</taxon>
        <taxon>Caudoviricetes</taxon>
    </lineage>
</organism>
<name>A0A8S5LRP3_9CAUD</name>
<protein>
    <submittedName>
        <fullName evidence="1">Dna polymerase B</fullName>
    </submittedName>
</protein>
<dbReference type="EMBL" id="BK015904">
    <property type="protein sequence ID" value="DAD72622.1"/>
    <property type="molecule type" value="Genomic_DNA"/>
</dbReference>
<accession>A0A8S5LRP3</accession>
<dbReference type="Pfam" id="PF13730">
    <property type="entry name" value="HTH_36"/>
    <property type="match status" value="1"/>
</dbReference>
<proteinExistence type="predicted"/>
<evidence type="ECO:0000313" key="1">
    <source>
        <dbReference type="EMBL" id="DAD72622.1"/>
    </source>
</evidence>
<reference evidence="1" key="1">
    <citation type="journal article" date="2021" name="Proc. Natl. Acad. Sci. U.S.A.">
        <title>A Catalog of Tens of Thousands of Viruses from Human Metagenomes Reveals Hidden Associations with Chronic Diseases.</title>
        <authorList>
            <person name="Tisza M.J."/>
            <person name="Buck C.B."/>
        </authorList>
    </citation>
    <scope>NUCLEOTIDE SEQUENCE</scope>
    <source>
        <strain evidence="1">Ct7EW56</strain>
    </source>
</reference>